<keyword evidence="2" id="KW-0808">Transferase</keyword>
<dbReference type="EMBL" id="JPQU01000061">
    <property type="protein sequence ID" value="KFE53342.1"/>
    <property type="molecule type" value="Genomic_DNA"/>
</dbReference>
<sequence>MNRFCCVLLALLPLTAWAYPIEVEKHYEGVEVDYTSHDTFYDTGSITVNNYGSVDAKCSVVFRNGPEAPRTRRITVAAKKSVDVSAKFNRSIIKLRISLSCKPDA</sequence>
<evidence type="ECO:0000313" key="2">
    <source>
        <dbReference type="EMBL" id="KFE53342.1"/>
    </source>
</evidence>
<proteinExistence type="predicted"/>
<comment type="caution">
    <text evidence="2">The sequence shown here is derived from an EMBL/GenBank/DDBJ whole genome shotgun (WGS) entry which is preliminary data.</text>
</comment>
<dbReference type="PATRIC" id="fig|317.175.peg.4233"/>
<dbReference type="Proteomes" id="UP000028631">
    <property type="component" value="Unassembled WGS sequence"/>
</dbReference>
<gene>
    <name evidence="2" type="ORF">IV01_20290</name>
</gene>
<keyword evidence="3" id="KW-1185">Reference proteome</keyword>
<evidence type="ECO:0000256" key="1">
    <source>
        <dbReference type="SAM" id="SignalP"/>
    </source>
</evidence>
<keyword evidence="1" id="KW-0732">Signal</keyword>
<feature type="chain" id="PRO_5001798857" evidence="1">
    <location>
        <begin position="19"/>
        <end position="105"/>
    </location>
</feature>
<dbReference type="AlphaFoldDB" id="A0A085VD29"/>
<dbReference type="OrthoDB" id="6920230at2"/>
<evidence type="ECO:0000313" key="3">
    <source>
        <dbReference type="Proteomes" id="UP000028631"/>
    </source>
</evidence>
<keyword evidence="2" id="KW-0418">Kinase</keyword>
<dbReference type="RefSeq" id="WP_032630579.1">
    <property type="nucleotide sequence ID" value="NZ_JPQU01000061.1"/>
</dbReference>
<organism evidence="2 3">
    <name type="scientific">Pseudomonas syringae</name>
    <dbReference type="NCBI Taxonomy" id="317"/>
    <lineage>
        <taxon>Bacteria</taxon>
        <taxon>Pseudomonadati</taxon>
        <taxon>Pseudomonadota</taxon>
        <taxon>Gammaproteobacteria</taxon>
        <taxon>Pseudomonadales</taxon>
        <taxon>Pseudomonadaceae</taxon>
        <taxon>Pseudomonas</taxon>
    </lineage>
</organism>
<name>A0A085VD29_PSESX</name>
<feature type="signal peptide" evidence="1">
    <location>
        <begin position="1"/>
        <end position="18"/>
    </location>
</feature>
<dbReference type="GO" id="GO:0016301">
    <property type="term" value="F:kinase activity"/>
    <property type="evidence" value="ECO:0007669"/>
    <property type="project" value="UniProtKB-KW"/>
</dbReference>
<protein>
    <submittedName>
        <fullName evidence="2">3-phosphoglycerate kinase</fullName>
    </submittedName>
</protein>
<accession>A0A085VD29</accession>
<reference evidence="2 3" key="1">
    <citation type="submission" date="2014-07" db="EMBL/GenBank/DDBJ databases">
        <title>Draft Genome Sequences of Environmental Pseudomonas syringae strains.</title>
        <authorList>
            <person name="Baltrus D.A."/>
            <person name="Berge O."/>
            <person name="Morris C."/>
        </authorList>
    </citation>
    <scope>NUCLEOTIDE SEQUENCE [LARGE SCALE GENOMIC DNA]</scope>
    <source>
        <strain evidence="2 3">GAW0119</strain>
    </source>
</reference>